<feature type="transmembrane region" description="Helical" evidence="2">
    <location>
        <begin position="44"/>
        <end position="64"/>
    </location>
</feature>
<evidence type="ECO:0000256" key="1">
    <source>
        <dbReference type="SAM" id="MobiDB-lite"/>
    </source>
</evidence>
<keyword evidence="4" id="KW-1185">Reference proteome</keyword>
<accession>A0A061DGY0</accession>
<dbReference type="Proteomes" id="UP000026915">
    <property type="component" value="Chromosome 1"/>
</dbReference>
<keyword evidence="2" id="KW-0812">Transmembrane</keyword>
<dbReference type="Gramene" id="EOX91649">
    <property type="protein sequence ID" value="EOX91649"/>
    <property type="gene ID" value="TCM_000772"/>
</dbReference>
<evidence type="ECO:0000256" key="2">
    <source>
        <dbReference type="SAM" id="Phobius"/>
    </source>
</evidence>
<dbReference type="HOGENOM" id="CLU_2817567_0_0_1"/>
<feature type="region of interest" description="Disordered" evidence="1">
    <location>
        <begin position="1"/>
        <end position="31"/>
    </location>
</feature>
<dbReference type="InParanoid" id="A0A061DGY0"/>
<proteinExistence type="predicted"/>
<sequence length="67" mass="7167">MWPDLATMTPDRRFPTAGSGRGVPDPTMGSGWEAPDPIDAFRSYSVAVVVVTVVSGVAGVEFQLERE</sequence>
<reference evidence="3 4" key="1">
    <citation type="journal article" date="2013" name="Genome Biol.">
        <title>The genome sequence of the most widely cultivated cacao type and its use to identify candidate genes regulating pod color.</title>
        <authorList>
            <person name="Motamayor J.C."/>
            <person name="Mockaitis K."/>
            <person name="Schmutz J."/>
            <person name="Haiminen N."/>
            <person name="Iii D.L."/>
            <person name="Cornejo O."/>
            <person name="Findley S.D."/>
            <person name="Zheng P."/>
            <person name="Utro F."/>
            <person name="Royaert S."/>
            <person name="Saski C."/>
            <person name="Jenkins J."/>
            <person name="Podicheti R."/>
            <person name="Zhao M."/>
            <person name="Scheffler B.E."/>
            <person name="Stack J.C."/>
            <person name="Feltus F.A."/>
            <person name="Mustiga G.M."/>
            <person name="Amores F."/>
            <person name="Phillips W."/>
            <person name="Marelli J.P."/>
            <person name="May G.D."/>
            <person name="Shapiro H."/>
            <person name="Ma J."/>
            <person name="Bustamante C.D."/>
            <person name="Schnell R.J."/>
            <person name="Main D."/>
            <person name="Gilbert D."/>
            <person name="Parida L."/>
            <person name="Kuhn D.N."/>
        </authorList>
    </citation>
    <scope>NUCLEOTIDE SEQUENCE [LARGE SCALE GENOMIC DNA]</scope>
    <source>
        <strain evidence="4">cv. Matina 1-6</strain>
    </source>
</reference>
<keyword evidence="2" id="KW-1133">Transmembrane helix</keyword>
<name>A0A061DGY0_THECC</name>
<evidence type="ECO:0000313" key="3">
    <source>
        <dbReference type="EMBL" id="EOX91649.1"/>
    </source>
</evidence>
<dbReference type="AlphaFoldDB" id="A0A061DGY0"/>
<protein>
    <submittedName>
        <fullName evidence="3">Uncharacterized protein</fullName>
    </submittedName>
</protein>
<gene>
    <name evidence="3" type="ORF">TCM_000772</name>
</gene>
<dbReference type="EMBL" id="CM001879">
    <property type="protein sequence ID" value="EOX91649.1"/>
    <property type="molecule type" value="Genomic_DNA"/>
</dbReference>
<keyword evidence="2" id="KW-0472">Membrane</keyword>
<evidence type="ECO:0000313" key="4">
    <source>
        <dbReference type="Proteomes" id="UP000026915"/>
    </source>
</evidence>
<organism evidence="3 4">
    <name type="scientific">Theobroma cacao</name>
    <name type="common">Cacao</name>
    <name type="synonym">Cocoa</name>
    <dbReference type="NCBI Taxonomy" id="3641"/>
    <lineage>
        <taxon>Eukaryota</taxon>
        <taxon>Viridiplantae</taxon>
        <taxon>Streptophyta</taxon>
        <taxon>Embryophyta</taxon>
        <taxon>Tracheophyta</taxon>
        <taxon>Spermatophyta</taxon>
        <taxon>Magnoliopsida</taxon>
        <taxon>eudicotyledons</taxon>
        <taxon>Gunneridae</taxon>
        <taxon>Pentapetalae</taxon>
        <taxon>rosids</taxon>
        <taxon>malvids</taxon>
        <taxon>Malvales</taxon>
        <taxon>Malvaceae</taxon>
        <taxon>Byttnerioideae</taxon>
        <taxon>Theobroma</taxon>
    </lineage>
</organism>